<gene>
    <name evidence="7" type="ORF">CCE28_21560</name>
</gene>
<feature type="domain" description="Aminotransferase class I/classII large" evidence="6">
    <location>
        <begin position="36"/>
        <end position="386"/>
    </location>
</feature>
<dbReference type="RefSeq" id="WP_095136288.1">
    <property type="nucleotide sequence ID" value="NZ_NIBG01000045.1"/>
</dbReference>
<comment type="similarity">
    <text evidence="5">Belongs to the class-II pyridoxal-phosphate-dependent aminotransferase family. MalY/PatB cystathionine beta-lyase subfamily.</text>
</comment>
<keyword evidence="8" id="KW-1185">Reference proteome</keyword>
<dbReference type="Pfam" id="PF00155">
    <property type="entry name" value="Aminotran_1_2"/>
    <property type="match status" value="1"/>
</dbReference>
<accession>A0A267M8D8</accession>
<evidence type="ECO:0000256" key="2">
    <source>
        <dbReference type="ARBA" id="ARBA00012224"/>
    </source>
</evidence>
<name>A0A267M8D8_9FIRM</name>
<dbReference type="OrthoDB" id="9802872at2"/>
<dbReference type="Proteomes" id="UP000216024">
    <property type="component" value="Unassembled WGS sequence"/>
</dbReference>
<sequence>MKYNFDEIVDRRHTHSVKWNPSFIKAMFGDKELLPLWVADMDFKCPQPIIDAAIETAKSGIYGYSERTEPYYNAVINWYKKRQNWTIEKDSILFSPGVVPALYYAIQTFCRPGDKVVIQNPVYYPFLSAIVDNGCHPVYNQLQLKEGKYVMDFEDLENKVKDPKVKLLLLCSPHNPVGRVWTEEELKKLGNICIENNVLIVSDEIHSDLIYKGYKHVPFASISDSFAQNSIMCTAPSKTFNIAGLQVSNIIVPNKIIRQELASTLEKTTNKFPNIFGLVACTAAYEKGEEWLEQLLDYLEDNLNFIDKFLKEKMPEVKLIRPEATYLAWLDFNAVESDEKKLENIIQKKAKVALDEGYIFGKGGEGFERINFACPRSILKEALERIERAIHN</sequence>
<keyword evidence="4 7" id="KW-0456">Lyase</keyword>
<dbReference type="PANTHER" id="PTHR43525">
    <property type="entry name" value="PROTEIN MALY"/>
    <property type="match status" value="1"/>
</dbReference>
<dbReference type="AlphaFoldDB" id="A0A267M8D8"/>
<dbReference type="EC" id="4.4.1.13" evidence="2"/>
<protein>
    <recommendedName>
        <fullName evidence="2">cysteine-S-conjugate beta-lyase</fullName>
        <ecNumber evidence="2">4.4.1.13</ecNumber>
    </recommendedName>
</protein>
<evidence type="ECO:0000256" key="3">
    <source>
        <dbReference type="ARBA" id="ARBA00022898"/>
    </source>
</evidence>
<dbReference type="InterPro" id="IPR051798">
    <property type="entry name" value="Class-II_PLP-Dep_Aminotrans"/>
</dbReference>
<dbReference type="InterPro" id="IPR015422">
    <property type="entry name" value="PyrdxlP-dep_Trfase_small"/>
</dbReference>
<keyword evidence="3" id="KW-0663">Pyridoxal phosphate</keyword>
<proteinExistence type="inferred from homology"/>
<evidence type="ECO:0000256" key="1">
    <source>
        <dbReference type="ARBA" id="ARBA00001933"/>
    </source>
</evidence>
<dbReference type="PANTHER" id="PTHR43525:SF1">
    <property type="entry name" value="PROTEIN MALY"/>
    <property type="match status" value="1"/>
</dbReference>
<dbReference type="Gene3D" id="3.40.640.10">
    <property type="entry name" value="Type I PLP-dependent aspartate aminotransferase-like (Major domain)"/>
    <property type="match status" value="1"/>
</dbReference>
<dbReference type="InterPro" id="IPR004839">
    <property type="entry name" value="Aminotransferase_I/II_large"/>
</dbReference>
<evidence type="ECO:0000259" key="6">
    <source>
        <dbReference type="Pfam" id="PF00155"/>
    </source>
</evidence>
<dbReference type="GO" id="GO:0047804">
    <property type="term" value="F:cysteine-S-conjugate beta-lyase activity"/>
    <property type="evidence" value="ECO:0007669"/>
    <property type="project" value="UniProtKB-EC"/>
</dbReference>
<dbReference type="GO" id="GO:0030170">
    <property type="term" value="F:pyridoxal phosphate binding"/>
    <property type="evidence" value="ECO:0007669"/>
    <property type="project" value="InterPro"/>
</dbReference>
<comment type="caution">
    <text evidence="7">The sequence shown here is derived from an EMBL/GenBank/DDBJ whole genome shotgun (WGS) entry which is preliminary data.</text>
</comment>
<dbReference type="EMBL" id="NIBG01000045">
    <property type="protein sequence ID" value="PAB55844.1"/>
    <property type="molecule type" value="Genomic_DNA"/>
</dbReference>
<dbReference type="CDD" id="cd00609">
    <property type="entry name" value="AAT_like"/>
    <property type="match status" value="1"/>
</dbReference>
<evidence type="ECO:0000256" key="4">
    <source>
        <dbReference type="ARBA" id="ARBA00023239"/>
    </source>
</evidence>
<evidence type="ECO:0000256" key="5">
    <source>
        <dbReference type="ARBA" id="ARBA00037974"/>
    </source>
</evidence>
<dbReference type="SUPFAM" id="SSF53383">
    <property type="entry name" value="PLP-dependent transferases"/>
    <property type="match status" value="1"/>
</dbReference>
<dbReference type="NCBIfam" id="TIGR04350">
    <property type="entry name" value="C_S_lyase_PatB"/>
    <property type="match status" value="1"/>
</dbReference>
<reference evidence="7 8" key="1">
    <citation type="submission" date="2017-06" db="EMBL/GenBank/DDBJ databases">
        <title>Draft genome sequence of anaerobic fermentative bacterium Anaeromicrobium sediminis DY2726D isolated from West Pacific Ocean sediments.</title>
        <authorList>
            <person name="Zeng X."/>
        </authorList>
    </citation>
    <scope>NUCLEOTIDE SEQUENCE [LARGE SCALE GENOMIC DNA]</scope>
    <source>
        <strain evidence="7 8">DY2726D</strain>
    </source>
</reference>
<dbReference type="Gene3D" id="3.90.1150.10">
    <property type="entry name" value="Aspartate Aminotransferase, domain 1"/>
    <property type="match status" value="1"/>
</dbReference>
<evidence type="ECO:0000313" key="8">
    <source>
        <dbReference type="Proteomes" id="UP000216024"/>
    </source>
</evidence>
<comment type="cofactor">
    <cofactor evidence="1">
        <name>pyridoxal 5'-phosphate</name>
        <dbReference type="ChEBI" id="CHEBI:597326"/>
    </cofactor>
</comment>
<organism evidence="7 8">
    <name type="scientific">Anaeromicrobium sediminis</name>
    <dbReference type="NCBI Taxonomy" id="1478221"/>
    <lineage>
        <taxon>Bacteria</taxon>
        <taxon>Bacillati</taxon>
        <taxon>Bacillota</taxon>
        <taxon>Clostridia</taxon>
        <taxon>Peptostreptococcales</taxon>
        <taxon>Thermotaleaceae</taxon>
        <taxon>Anaeromicrobium</taxon>
    </lineage>
</organism>
<dbReference type="InterPro" id="IPR015424">
    <property type="entry name" value="PyrdxlP-dep_Trfase"/>
</dbReference>
<dbReference type="InterPro" id="IPR027619">
    <property type="entry name" value="C-S_lyase_PatB-like"/>
</dbReference>
<dbReference type="InterPro" id="IPR015421">
    <property type="entry name" value="PyrdxlP-dep_Trfase_major"/>
</dbReference>
<evidence type="ECO:0000313" key="7">
    <source>
        <dbReference type="EMBL" id="PAB55844.1"/>
    </source>
</evidence>